<name>A0A5S6QZX3_TRIMR</name>
<organism evidence="2 4">
    <name type="scientific">Trichuris muris</name>
    <name type="common">Mouse whipworm</name>
    <dbReference type="NCBI Taxonomy" id="70415"/>
    <lineage>
        <taxon>Eukaryota</taxon>
        <taxon>Metazoa</taxon>
        <taxon>Ecdysozoa</taxon>
        <taxon>Nematoda</taxon>
        <taxon>Enoplea</taxon>
        <taxon>Dorylaimia</taxon>
        <taxon>Trichinellida</taxon>
        <taxon>Trichuridae</taxon>
        <taxon>Trichuris</taxon>
    </lineage>
</organism>
<feature type="region of interest" description="Disordered" evidence="1">
    <location>
        <begin position="106"/>
        <end position="126"/>
    </location>
</feature>
<evidence type="ECO:0000313" key="3">
    <source>
        <dbReference type="WBParaSite" id="TMUE_0000000426.1"/>
    </source>
</evidence>
<dbReference type="WBParaSite" id="TMUE_3000012708.1">
    <property type="protein sequence ID" value="TMUE_3000012708.1"/>
    <property type="gene ID" value="WBGene00301666"/>
</dbReference>
<sequence length="157" mass="17281">MFLAPLSDCLCPAAHIGGLWSGAQLGILTNKDVLDIVEQKVNIDTRIAKGEGGWSAPKRVHQHCLLAIGLLIIRRREVYLAVEAVGPLLTIDLKYTGLLCQTMKQSTERTMRGRPQERQDRSESGLVSGHLANLPTMVKRWIEPLNGGRGLTVSSWT</sequence>
<reference evidence="2" key="2">
    <citation type="submission" date="2014-03" db="EMBL/GenBank/DDBJ databases">
        <title>The whipworm genome and dual-species transcriptomics of an intimate host-pathogen interaction.</title>
        <authorList>
            <person name="Foth B.J."/>
            <person name="Tsai I.J."/>
            <person name="Reid A.J."/>
            <person name="Bancroft A.J."/>
            <person name="Nichol S."/>
            <person name="Tracey A."/>
            <person name="Holroyd N."/>
            <person name="Cotton J.A."/>
            <person name="Stanley E.J."/>
            <person name="Zarowiecki M."/>
            <person name="Liu J.Z."/>
            <person name="Huckvale T."/>
            <person name="Cooper P.J."/>
            <person name="Grencis R.K."/>
            <person name="Berriman M."/>
        </authorList>
    </citation>
    <scope>NUCLEOTIDE SEQUENCE [LARGE SCALE GENOMIC DNA]</scope>
    <source>
        <strain evidence="2">Edinburgh</strain>
    </source>
</reference>
<reference evidence="3 4" key="3">
    <citation type="submission" date="2019-12" db="UniProtKB">
        <authorList>
            <consortium name="WormBaseParasite"/>
        </authorList>
    </citation>
    <scope>IDENTIFICATION</scope>
</reference>
<reference evidence="2" key="1">
    <citation type="submission" date="2013-11" db="EMBL/GenBank/DDBJ databases">
        <authorList>
            <person name="Aslett M."/>
        </authorList>
    </citation>
    <scope>NUCLEOTIDE SEQUENCE [LARGE SCALE GENOMIC DNA]</scope>
    <source>
        <strain evidence="2">Edinburgh</strain>
    </source>
</reference>
<evidence type="ECO:0000256" key="1">
    <source>
        <dbReference type="SAM" id="MobiDB-lite"/>
    </source>
</evidence>
<proteinExistence type="predicted"/>
<dbReference type="Proteomes" id="UP000046395">
    <property type="component" value="Unassembled WGS sequence"/>
</dbReference>
<evidence type="ECO:0000313" key="2">
    <source>
        <dbReference type="Proteomes" id="UP000046395"/>
    </source>
</evidence>
<dbReference type="WBParaSite" id="TMUE_0000000426.1">
    <property type="protein sequence ID" value="TMUE_0000000426.1"/>
    <property type="gene ID" value="WBGene00296366"/>
</dbReference>
<protein>
    <submittedName>
        <fullName evidence="3 4">Uncharacterized protein</fullName>
    </submittedName>
</protein>
<keyword evidence="2" id="KW-1185">Reference proteome</keyword>
<evidence type="ECO:0000313" key="4">
    <source>
        <dbReference type="WBParaSite" id="TMUE_3000012708.1"/>
    </source>
</evidence>
<dbReference type="AlphaFoldDB" id="A0A5S6QZX3"/>
<accession>A0A5S6QZX3</accession>
<feature type="compositionally biased region" description="Basic and acidic residues" evidence="1">
    <location>
        <begin position="106"/>
        <end position="123"/>
    </location>
</feature>